<evidence type="ECO:0000313" key="2">
    <source>
        <dbReference type="Proteomes" id="UP000078560"/>
    </source>
</evidence>
<name>A0A1A8VMR7_PLAOA</name>
<protein>
    <submittedName>
        <fullName evidence="1">Uncharacterized protein</fullName>
    </submittedName>
</protein>
<dbReference type="Proteomes" id="UP000078560">
    <property type="component" value="Unassembled WGS sequence"/>
</dbReference>
<dbReference type="AlphaFoldDB" id="A0A1A8VMR7"/>
<evidence type="ECO:0000313" key="1">
    <source>
        <dbReference type="EMBL" id="SBS81879.1"/>
    </source>
</evidence>
<reference evidence="2" key="1">
    <citation type="submission" date="2016-05" db="EMBL/GenBank/DDBJ databases">
        <authorList>
            <person name="Naeem Raeece"/>
        </authorList>
    </citation>
    <scope>NUCLEOTIDE SEQUENCE [LARGE SCALE GENOMIC DNA]</scope>
</reference>
<proteinExistence type="predicted"/>
<accession>A0A1A8VMR7</accession>
<organism evidence="1 2">
    <name type="scientific">Plasmodium ovale curtisi</name>
    <dbReference type="NCBI Taxonomy" id="864141"/>
    <lineage>
        <taxon>Eukaryota</taxon>
        <taxon>Sar</taxon>
        <taxon>Alveolata</taxon>
        <taxon>Apicomplexa</taxon>
        <taxon>Aconoidasida</taxon>
        <taxon>Haemosporida</taxon>
        <taxon>Plasmodiidae</taxon>
        <taxon>Plasmodium</taxon>
        <taxon>Plasmodium (Plasmodium)</taxon>
    </lineage>
</organism>
<dbReference type="EMBL" id="FLQU01000191">
    <property type="protein sequence ID" value="SBS81879.1"/>
    <property type="molecule type" value="Genomic_DNA"/>
</dbReference>
<gene>
    <name evidence="1" type="ORF">POVCU2_0012570</name>
</gene>
<sequence>MVDPRTRVGTHKRAGITNVLYNLWDKEPGKLRAGAMCKMGRRETEQEVMEQICINQEESSALICVLWPGVERSSGFKRKKCHRVRWSYINISVQRLFESNIVIRNYARKMERKKKKKKKKGSSFVLYLKML</sequence>